<dbReference type="Gene3D" id="1.10.357.10">
    <property type="entry name" value="Tetracycline Repressor, domain 2"/>
    <property type="match status" value="1"/>
</dbReference>
<dbReference type="PRINTS" id="PR00455">
    <property type="entry name" value="HTHTETR"/>
</dbReference>
<dbReference type="GO" id="GO:0000976">
    <property type="term" value="F:transcription cis-regulatory region binding"/>
    <property type="evidence" value="ECO:0007669"/>
    <property type="project" value="TreeGrafter"/>
</dbReference>
<evidence type="ECO:0000313" key="7">
    <source>
        <dbReference type="Proteomes" id="UP000460221"/>
    </source>
</evidence>
<dbReference type="Pfam" id="PF00440">
    <property type="entry name" value="TetR_N"/>
    <property type="match status" value="1"/>
</dbReference>
<dbReference type="PANTHER" id="PTHR30055:SF234">
    <property type="entry name" value="HTH-TYPE TRANSCRIPTIONAL REGULATOR BETI"/>
    <property type="match status" value="1"/>
</dbReference>
<evidence type="ECO:0000313" key="6">
    <source>
        <dbReference type="EMBL" id="MTD14658.1"/>
    </source>
</evidence>
<dbReference type="InterPro" id="IPR050109">
    <property type="entry name" value="HTH-type_TetR-like_transc_reg"/>
</dbReference>
<name>A0A7K1FKM5_9ACTN</name>
<organism evidence="6 7">
    <name type="scientific">Nakamurella alba</name>
    <dbReference type="NCBI Taxonomy" id="2665158"/>
    <lineage>
        <taxon>Bacteria</taxon>
        <taxon>Bacillati</taxon>
        <taxon>Actinomycetota</taxon>
        <taxon>Actinomycetes</taxon>
        <taxon>Nakamurellales</taxon>
        <taxon>Nakamurellaceae</taxon>
        <taxon>Nakamurella</taxon>
    </lineage>
</organism>
<dbReference type="PANTHER" id="PTHR30055">
    <property type="entry name" value="HTH-TYPE TRANSCRIPTIONAL REGULATOR RUTR"/>
    <property type="match status" value="1"/>
</dbReference>
<dbReference type="EMBL" id="WLYK01000004">
    <property type="protein sequence ID" value="MTD14658.1"/>
    <property type="molecule type" value="Genomic_DNA"/>
</dbReference>
<dbReference type="PROSITE" id="PS50977">
    <property type="entry name" value="HTH_TETR_2"/>
    <property type="match status" value="1"/>
</dbReference>
<sequence>MDDGGPAANLAVDGSRRGRTLDRRRRELRHRLSDKATAMFLEQGFDAVRVADVAQACGVSTKTVWNHFPTKESLLFDRGEALAEVLNDTVGTPAVVLDAVMDCIRDEVGRLDSSGPAGLVSSESDAVRMVRAFVLLVESSPALQTAAAYQVERLTRLAADTLAAGNGSDPLSPTNQIRAGALIGLWRVHLSALLRYATSDAPLEQLRRGVLHDVGEGRRLIGPLFDPPAGKADGTQPA</sequence>
<keyword evidence="1" id="KW-0805">Transcription regulation</keyword>
<gene>
    <name evidence="6" type="ORF">GIS00_11960</name>
</gene>
<evidence type="ECO:0000256" key="3">
    <source>
        <dbReference type="ARBA" id="ARBA00023163"/>
    </source>
</evidence>
<proteinExistence type="predicted"/>
<dbReference type="Proteomes" id="UP000460221">
    <property type="component" value="Unassembled WGS sequence"/>
</dbReference>
<evidence type="ECO:0000256" key="4">
    <source>
        <dbReference type="PROSITE-ProRule" id="PRU00335"/>
    </source>
</evidence>
<comment type="caution">
    <text evidence="6">The sequence shown here is derived from an EMBL/GenBank/DDBJ whole genome shotgun (WGS) entry which is preliminary data.</text>
</comment>
<reference evidence="6 7" key="1">
    <citation type="submission" date="2019-11" db="EMBL/GenBank/DDBJ databases">
        <authorList>
            <person name="Jiang L.-Q."/>
        </authorList>
    </citation>
    <scope>NUCLEOTIDE SEQUENCE [LARGE SCALE GENOMIC DNA]</scope>
    <source>
        <strain evidence="6 7">YIM 132087</strain>
    </source>
</reference>
<feature type="DNA-binding region" description="H-T-H motif" evidence="4">
    <location>
        <begin position="49"/>
        <end position="68"/>
    </location>
</feature>
<evidence type="ECO:0000256" key="2">
    <source>
        <dbReference type="ARBA" id="ARBA00023125"/>
    </source>
</evidence>
<dbReference type="GO" id="GO:0003700">
    <property type="term" value="F:DNA-binding transcription factor activity"/>
    <property type="evidence" value="ECO:0007669"/>
    <property type="project" value="TreeGrafter"/>
</dbReference>
<evidence type="ECO:0000256" key="1">
    <source>
        <dbReference type="ARBA" id="ARBA00023015"/>
    </source>
</evidence>
<dbReference type="InterPro" id="IPR009057">
    <property type="entry name" value="Homeodomain-like_sf"/>
</dbReference>
<dbReference type="AlphaFoldDB" id="A0A7K1FKM5"/>
<keyword evidence="2 4" id="KW-0238">DNA-binding</keyword>
<dbReference type="InterPro" id="IPR001647">
    <property type="entry name" value="HTH_TetR"/>
</dbReference>
<evidence type="ECO:0000259" key="5">
    <source>
        <dbReference type="PROSITE" id="PS50977"/>
    </source>
</evidence>
<accession>A0A7K1FKM5</accession>
<keyword evidence="7" id="KW-1185">Reference proteome</keyword>
<dbReference type="SUPFAM" id="SSF46689">
    <property type="entry name" value="Homeodomain-like"/>
    <property type="match status" value="1"/>
</dbReference>
<keyword evidence="3" id="KW-0804">Transcription</keyword>
<feature type="domain" description="HTH tetR-type" evidence="5">
    <location>
        <begin position="26"/>
        <end position="86"/>
    </location>
</feature>
<dbReference type="RefSeq" id="WP_154768695.1">
    <property type="nucleotide sequence ID" value="NZ_WLYK01000004.1"/>
</dbReference>
<protein>
    <submittedName>
        <fullName evidence="6">TetR family transcriptional regulator</fullName>
    </submittedName>
</protein>